<accession>A0ABR7AV17</accession>
<organism evidence="1 2">
    <name type="scientific">Pseudomonas folii</name>
    <dbReference type="NCBI Taxonomy" id="2762593"/>
    <lineage>
        <taxon>Bacteria</taxon>
        <taxon>Pseudomonadati</taxon>
        <taxon>Pseudomonadota</taxon>
        <taxon>Gammaproteobacteria</taxon>
        <taxon>Pseudomonadales</taxon>
        <taxon>Pseudomonadaceae</taxon>
        <taxon>Pseudomonas</taxon>
    </lineage>
</organism>
<evidence type="ECO:0000313" key="1">
    <source>
        <dbReference type="EMBL" id="MBC3948766.1"/>
    </source>
</evidence>
<protein>
    <submittedName>
        <fullName evidence="1">Uncharacterized protein</fullName>
    </submittedName>
</protein>
<comment type="caution">
    <text evidence="1">The sequence shown here is derived from an EMBL/GenBank/DDBJ whole genome shotgun (WGS) entry which is preliminary data.</text>
</comment>
<gene>
    <name evidence="1" type="ORF">H8S59_03155</name>
</gene>
<keyword evidence="2" id="KW-1185">Reference proteome</keyword>
<evidence type="ECO:0000313" key="2">
    <source>
        <dbReference type="Proteomes" id="UP000651852"/>
    </source>
</evidence>
<reference evidence="1 2" key="1">
    <citation type="submission" date="2020-08" db="EMBL/GenBank/DDBJ databases">
        <title>Putative novel bacterial strains isolated from necrotic wheat leaf tissues caused by Xanthomonas translucens.</title>
        <authorList>
            <person name="Tambong J.T."/>
        </authorList>
    </citation>
    <scope>NUCLEOTIDE SEQUENCE [LARGE SCALE GENOMIC DNA]</scope>
    <source>
        <strain evidence="1 2">DOAB 1069</strain>
    </source>
</reference>
<proteinExistence type="predicted"/>
<dbReference type="Proteomes" id="UP000651852">
    <property type="component" value="Unassembled WGS sequence"/>
</dbReference>
<dbReference type="EMBL" id="JACONW010000007">
    <property type="protein sequence ID" value="MBC3948766.1"/>
    <property type="molecule type" value="Genomic_DNA"/>
</dbReference>
<dbReference type="RefSeq" id="WP_187520491.1">
    <property type="nucleotide sequence ID" value="NZ_JACONW010000007.1"/>
</dbReference>
<sequence length="174" mass="19509">MNNRHTATPDRSTQDLINARKLIGRKVLGVLHDQYYFNSEKCLIGKGSIEWQLGEHGHLSMYLLSNGESVGADLLPLVPPIPFDLESGDTCSWLRQDLLQDLEASHLVNIAVEDVIGMVDTWPNQKGHLVGFKILFMTGDFIIFLNQGDEEAVLLNELPPESDEITTTWVSHIE</sequence>
<name>A0ABR7AV17_9PSED</name>